<organism evidence="4 5">
    <name type="scientific">Nonomuraea rubra</name>
    <dbReference type="NCBI Taxonomy" id="46180"/>
    <lineage>
        <taxon>Bacteria</taxon>
        <taxon>Bacillati</taxon>
        <taxon>Actinomycetota</taxon>
        <taxon>Actinomycetes</taxon>
        <taxon>Streptosporangiales</taxon>
        <taxon>Streptosporangiaceae</taxon>
        <taxon>Nonomuraea</taxon>
    </lineage>
</organism>
<reference evidence="4 5" key="1">
    <citation type="submission" date="2020-08" db="EMBL/GenBank/DDBJ databases">
        <title>Sequencing the genomes of 1000 actinobacteria strains.</title>
        <authorList>
            <person name="Klenk H.-P."/>
        </authorList>
    </citation>
    <scope>NUCLEOTIDE SEQUENCE [LARGE SCALE GENOMIC DNA]</scope>
    <source>
        <strain evidence="4 5">DSM 43768</strain>
    </source>
</reference>
<evidence type="ECO:0000259" key="3">
    <source>
        <dbReference type="Pfam" id="PF02517"/>
    </source>
</evidence>
<evidence type="ECO:0000259" key="2">
    <source>
        <dbReference type="Pfam" id="PF00561"/>
    </source>
</evidence>
<sequence length="650" mass="69558">MRSISDQYVADARQGPSGIRRRELTAFLILAFTIPWLLWLVRALTGIDLVAAGGMLGVGVATFVTVRWVRRPGDIPRDTAMAPLRPTGRLVRFCLIGLAAPPAFAFLAVAIGALAGVYPIDLTGFSGLRAVYAPETAGQDGVPVGTILSALAVNLGMSVLALPLFFCEEWAWRGFLLPRLRPLGLWPALLLGGLIWGLWHLPGFVGTGTAHRLVPFLVTVVLFNVLLGWLRLASGLIWPCVIAHAANNTLVNAFVQVLFAADDRQALSNPWTLGLGGWPGWLVMLAVIAALVAGDAFRRAAAREPVPARMRARPRRLRRMVTGVFTVVLVAALTGAAVQHSLAPTDPRRYAIPGRLVDLGSHHLHLRCLGTQGPTVVFASGWGDSSTTWADLQAALATSGRRSCAYDRAGYAWSSPGTGDQDVTAQADDLAALLSRAGESGPFVFVGHSWGGHVARLFHARWPERVAGMVLLDPADEHTMKDLATPAAIQAGVWSAAAAVGLLRTGDWMVDPREPRLTRDNVPVVFGPATWEAAAAEMRTYDASTRAVREQPRTAGSWGSLPVIVLSARGDQPTITHHSQIAALSTRGRHIVASTDDHYLHLADPALVLHHIRGIARQKACHQTGGEPAAALLRRAQEEGGVRPTTTATC</sequence>
<feature type="transmembrane region" description="Helical" evidence="1">
    <location>
        <begin position="24"/>
        <end position="44"/>
    </location>
</feature>
<name>A0A7X0NW40_9ACTN</name>
<dbReference type="InterPro" id="IPR000073">
    <property type="entry name" value="AB_hydrolase_1"/>
</dbReference>
<dbReference type="Pfam" id="PF00561">
    <property type="entry name" value="Abhydrolase_1"/>
    <property type="match status" value="1"/>
</dbReference>
<feature type="transmembrane region" description="Helical" evidence="1">
    <location>
        <begin position="90"/>
        <end position="118"/>
    </location>
</feature>
<keyword evidence="1" id="KW-0472">Membrane</keyword>
<dbReference type="InterPro" id="IPR042150">
    <property type="entry name" value="MmRce1-like"/>
</dbReference>
<dbReference type="Pfam" id="PF02517">
    <property type="entry name" value="Rce1-like"/>
    <property type="match status" value="1"/>
</dbReference>
<feature type="transmembrane region" description="Helical" evidence="1">
    <location>
        <begin position="317"/>
        <end position="338"/>
    </location>
</feature>
<evidence type="ECO:0000313" key="4">
    <source>
        <dbReference type="EMBL" id="MBB6550519.1"/>
    </source>
</evidence>
<feature type="transmembrane region" description="Helical" evidence="1">
    <location>
        <begin position="237"/>
        <end position="258"/>
    </location>
</feature>
<keyword evidence="1" id="KW-0812">Transmembrane</keyword>
<gene>
    <name evidence="4" type="ORF">HD593_005314</name>
</gene>
<dbReference type="GO" id="GO:0004175">
    <property type="term" value="F:endopeptidase activity"/>
    <property type="evidence" value="ECO:0007669"/>
    <property type="project" value="UniProtKB-ARBA"/>
</dbReference>
<proteinExistence type="predicted"/>
<dbReference type="PANTHER" id="PTHR35797">
    <property type="entry name" value="PROTEASE-RELATED"/>
    <property type="match status" value="1"/>
</dbReference>
<comment type="caution">
    <text evidence="4">The sequence shown here is derived from an EMBL/GenBank/DDBJ whole genome shotgun (WGS) entry which is preliminary data.</text>
</comment>
<protein>
    <submittedName>
        <fullName evidence="4">Pimeloyl-ACP methyl ester carboxylesterase</fullName>
    </submittedName>
</protein>
<evidence type="ECO:0000256" key="1">
    <source>
        <dbReference type="SAM" id="Phobius"/>
    </source>
</evidence>
<keyword evidence="1" id="KW-1133">Transmembrane helix</keyword>
<dbReference type="Gene3D" id="3.40.50.1820">
    <property type="entry name" value="alpha/beta hydrolase"/>
    <property type="match status" value="1"/>
</dbReference>
<dbReference type="PANTHER" id="PTHR35797:SF1">
    <property type="entry name" value="PROTEASE"/>
    <property type="match status" value="1"/>
</dbReference>
<dbReference type="RefSeq" id="WP_185104778.1">
    <property type="nucleotide sequence ID" value="NZ_BAAAXY010000246.1"/>
</dbReference>
<feature type="transmembrane region" description="Helical" evidence="1">
    <location>
        <begin position="183"/>
        <end position="201"/>
    </location>
</feature>
<feature type="domain" description="CAAX prenyl protease 2/Lysostaphin resistance protein A-like" evidence="3">
    <location>
        <begin position="159"/>
        <end position="249"/>
    </location>
</feature>
<dbReference type="GO" id="GO:0080120">
    <property type="term" value="P:CAAX-box protein maturation"/>
    <property type="evidence" value="ECO:0007669"/>
    <property type="project" value="UniProtKB-ARBA"/>
</dbReference>
<dbReference type="Proteomes" id="UP000565579">
    <property type="component" value="Unassembled WGS sequence"/>
</dbReference>
<dbReference type="InterPro" id="IPR029058">
    <property type="entry name" value="AB_hydrolase_fold"/>
</dbReference>
<dbReference type="AlphaFoldDB" id="A0A7X0NW40"/>
<feature type="transmembrane region" description="Helical" evidence="1">
    <location>
        <begin position="50"/>
        <end position="69"/>
    </location>
</feature>
<accession>A0A7X0NW40</accession>
<feature type="transmembrane region" description="Helical" evidence="1">
    <location>
        <begin position="147"/>
        <end position="171"/>
    </location>
</feature>
<feature type="domain" description="AB hydrolase-1" evidence="2">
    <location>
        <begin position="374"/>
        <end position="482"/>
    </location>
</feature>
<dbReference type="EMBL" id="JACHMI010000001">
    <property type="protein sequence ID" value="MBB6550519.1"/>
    <property type="molecule type" value="Genomic_DNA"/>
</dbReference>
<dbReference type="SUPFAM" id="SSF53474">
    <property type="entry name" value="alpha/beta-Hydrolases"/>
    <property type="match status" value="1"/>
</dbReference>
<feature type="transmembrane region" description="Helical" evidence="1">
    <location>
        <begin position="278"/>
        <end position="297"/>
    </location>
</feature>
<keyword evidence="5" id="KW-1185">Reference proteome</keyword>
<feature type="transmembrane region" description="Helical" evidence="1">
    <location>
        <begin position="213"/>
        <end position="230"/>
    </location>
</feature>
<dbReference type="InterPro" id="IPR003675">
    <property type="entry name" value="Rce1/LyrA-like_dom"/>
</dbReference>
<evidence type="ECO:0000313" key="5">
    <source>
        <dbReference type="Proteomes" id="UP000565579"/>
    </source>
</evidence>